<evidence type="ECO:0000256" key="14">
    <source>
        <dbReference type="ARBA" id="ARBA00023065"/>
    </source>
</evidence>
<keyword evidence="11" id="KW-0862">Zinc</keyword>
<dbReference type="InterPro" id="IPR002035">
    <property type="entry name" value="VWF_A"/>
</dbReference>
<evidence type="ECO:0000256" key="5">
    <source>
        <dbReference type="ARBA" id="ARBA00022568"/>
    </source>
</evidence>
<dbReference type="GeneTree" id="ENSGT00940000154682"/>
<comment type="subcellular location">
    <subcellularLocation>
        <location evidence="1">Secreted</location>
        <location evidence="1">Extracellular space</location>
    </subcellularLocation>
</comment>
<evidence type="ECO:0000256" key="11">
    <source>
        <dbReference type="ARBA" id="ARBA00022833"/>
    </source>
</evidence>
<proteinExistence type="inferred from homology"/>
<evidence type="ECO:0000256" key="9">
    <source>
        <dbReference type="ARBA" id="ARBA00022801"/>
    </source>
</evidence>
<evidence type="ECO:0000256" key="18">
    <source>
        <dbReference type="SAM" id="Phobius"/>
    </source>
</evidence>
<dbReference type="GO" id="GO:0005576">
    <property type="term" value="C:extracellular region"/>
    <property type="evidence" value="ECO:0007669"/>
    <property type="project" value="UniProtKB-SubCell"/>
</dbReference>
<organism evidence="20 21">
    <name type="scientific">Vombatus ursinus</name>
    <name type="common">Common wombat</name>
    <dbReference type="NCBI Taxonomy" id="29139"/>
    <lineage>
        <taxon>Eukaryota</taxon>
        <taxon>Metazoa</taxon>
        <taxon>Chordata</taxon>
        <taxon>Craniata</taxon>
        <taxon>Vertebrata</taxon>
        <taxon>Euteleostomi</taxon>
        <taxon>Mammalia</taxon>
        <taxon>Metatheria</taxon>
        <taxon>Diprotodontia</taxon>
        <taxon>Vombatidae</taxon>
        <taxon>Vombatus</taxon>
    </lineage>
</organism>
<keyword evidence="12" id="KW-0106">Calcium</keyword>
<evidence type="ECO:0000256" key="2">
    <source>
        <dbReference type="ARBA" id="ARBA00006398"/>
    </source>
</evidence>
<dbReference type="Gene3D" id="2.60.40.10">
    <property type="entry name" value="Immunoglobulins"/>
    <property type="match status" value="1"/>
</dbReference>
<evidence type="ECO:0000256" key="12">
    <source>
        <dbReference type="ARBA" id="ARBA00022837"/>
    </source>
</evidence>
<accession>A0A4X2LWY4</accession>
<dbReference type="Pfam" id="PF08434">
    <property type="entry name" value="CLCA"/>
    <property type="match status" value="1"/>
</dbReference>
<dbReference type="GO" id="GO:0046872">
    <property type="term" value="F:metal ion binding"/>
    <property type="evidence" value="ECO:0007669"/>
    <property type="project" value="UniProtKB-KW"/>
</dbReference>
<dbReference type="InterPro" id="IPR013783">
    <property type="entry name" value="Ig-like_fold"/>
</dbReference>
<evidence type="ECO:0000256" key="8">
    <source>
        <dbReference type="ARBA" id="ARBA00022729"/>
    </source>
</evidence>
<keyword evidence="7" id="KW-0479">Metal-binding</keyword>
<protein>
    <recommendedName>
        <fullName evidence="17">Calcium-activated chloride channel regulator 1</fullName>
    </recommendedName>
</protein>
<evidence type="ECO:0000256" key="7">
    <source>
        <dbReference type="ARBA" id="ARBA00022723"/>
    </source>
</evidence>
<dbReference type="PANTHER" id="PTHR10579:SF52">
    <property type="entry name" value="CALCIUM-ACTIVATED CHLORIDE CHANNEL REGULATOR 1"/>
    <property type="match status" value="1"/>
</dbReference>
<gene>
    <name evidence="20" type="primary">LOC114030707</name>
</gene>
<dbReference type="InterPro" id="IPR036465">
    <property type="entry name" value="vWFA_dom_sf"/>
</dbReference>
<dbReference type="Proteomes" id="UP000314987">
    <property type="component" value="Unassembled WGS sequence"/>
</dbReference>
<evidence type="ECO:0000256" key="13">
    <source>
        <dbReference type="ARBA" id="ARBA00023049"/>
    </source>
</evidence>
<dbReference type="FunFam" id="2.60.40.10:FF:001134">
    <property type="entry name" value="Calcium-activated chloride channel regulator 1"/>
    <property type="match status" value="1"/>
</dbReference>
<dbReference type="SMART" id="SM00327">
    <property type="entry name" value="VWA"/>
    <property type="match status" value="1"/>
</dbReference>
<dbReference type="OMA" id="HRIRIHA"/>
<keyword evidence="16" id="KW-0868">Chloride</keyword>
<keyword evidence="4" id="KW-0964">Secreted</keyword>
<keyword evidence="13" id="KW-0482">Metalloprotease</keyword>
<evidence type="ECO:0000313" key="21">
    <source>
        <dbReference type="Proteomes" id="UP000314987"/>
    </source>
</evidence>
<evidence type="ECO:0000256" key="1">
    <source>
        <dbReference type="ARBA" id="ARBA00004239"/>
    </source>
</evidence>
<dbReference type="AlphaFoldDB" id="A0A4X2LWY4"/>
<keyword evidence="15" id="KW-0325">Glycoprotein</keyword>
<evidence type="ECO:0000256" key="6">
    <source>
        <dbReference type="ARBA" id="ARBA00022670"/>
    </source>
</evidence>
<dbReference type="Ensembl" id="ENSVURT00010029059.1">
    <property type="protein sequence ID" value="ENSVURP00010025527.1"/>
    <property type="gene ID" value="ENSVURG00010019019.1"/>
</dbReference>
<dbReference type="PANTHER" id="PTHR10579">
    <property type="entry name" value="CALCIUM-ACTIVATED CHLORIDE CHANNEL REGULATOR"/>
    <property type="match status" value="1"/>
</dbReference>
<dbReference type="FunFam" id="3.40.50.410:FF:000034">
    <property type="entry name" value="calcium-activated chloride channel regulator 1"/>
    <property type="match status" value="1"/>
</dbReference>
<keyword evidence="3" id="KW-0813">Transport</keyword>
<keyword evidence="18" id="KW-1133">Transmembrane helix</keyword>
<dbReference type="GO" id="GO:0006816">
    <property type="term" value="P:calcium ion transport"/>
    <property type="evidence" value="ECO:0007669"/>
    <property type="project" value="UniProtKB-KW"/>
</dbReference>
<keyword evidence="18" id="KW-0812">Transmembrane</keyword>
<dbReference type="InterPro" id="IPR013642">
    <property type="entry name" value="CLCA_N"/>
</dbReference>
<dbReference type="Pfam" id="PF00092">
    <property type="entry name" value="VWA"/>
    <property type="match status" value="1"/>
</dbReference>
<name>A0A4X2LWY4_VOMUR</name>
<comment type="similarity">
    <text evidence="2">Belongs to the CLCR family.</text>
</comment>
<evidence type="ECO:0000256" key="17">
    <source>
        <dbReference type="ARBA" id="ARBA00041120"/>
    </source>
</evidence>
<dbReference type="GO" id="GO:0005229">
    <property type="term" value="F:intracellularly calcium-gated chloride channel activity"/>
    <property type="evidence" value="ECO:0007669"/>
    <property type="project" value="InterPro"/>
</dbReference>
<reference evidence="21" key="1">
    <citation type="submission" date="2018-12" db="EMBL/GenBank/DDBJ databases">
        <authorList>
            <person name="Yazar S."/>
        </authorList>
    </citation>
    <scope>NUCLEOTIDE SEQUENCE [LARGE SCALE GENOMIC DNA]</scope>
</reference>
<keyword evidence="10" id="KW-0068">Autocatalytic cleavage</keyword>
<keyword evidence="5" id="KW-0109">Calcium transport</keyword>
<feature type="transmembrane region" description="Helical" evidence="18">
    <location>
        <begin position="6"/>
        <end position="26"/>
    </location>
</feature>
<keyword evidence="8" id="KW-0732">Signal</keyword>
<dbReference type="InterPro" id="IPR051266">
    <property type="entry name" value="CLCR"/>
</dbReference>
<keyword evidence="18" id="KW-0472">Membrane</keyword>
<feature type="domain" description="VWFA" evidence="19">
    <location>
        <begin position="316"/>
        <end position="483"/>
    </location>
</feature>
<evidence type="ECO:0000256" key="10">
    <source>
        <dbReference type="ARBA" id="ARBA00022813"/>
    </source>
</evidence>
<keyword evidence="14" id="KW-0406">Ion transport</keyword>
<evidence type="ECO:0000256" key="4">
    <source>
        <dbReference type="ARBA" id="ARBA00022525"/>
    </source>
</evidence>
<dbReference type="GO" id="GO:0006508">
    <property type="term" value="P:proteolysis"/>
    <property type="evidence" value="ECO:0007669"/>
    <property type="project" value="UniProtKB-KW"/>
</dbReference>
<sequence length="906" mass="99300">WKGFELGPIVMVSFKMFVLTLALYLLQGAGTSLIKLNNNGYEDVVIAIDPDVEEDENLIQQIKDMVSEASTYLYEATEKRFYFKGVSILIPKTWQTKPDYEPPKLETYKNADILIEVPNPPGNDVPRTDQFGQCGEMGERIHLTPDIISGKKLEAYGPPGRILVHEWAHLRWGVFEEYNEEERFYQSGGKYKKLICSEAITGINRAYSCSGGSCSFGTCRSDPKTGKPKKECLFVPDKVQNEKASIMFMQSIDSVVEFCTEKNHNKEAPNAHNRKCDLRSTWEVIQDSQDYKTSTPMTEAQPPQPSFSLKQIRERVLCLVLDKSGSMSDRLNRLHQASKLFLLQIIEKASWVGMVTFDSAASVQSELVQIETDAQRDTLISKLPAVASGGTSICSGLRSAFTVIGKKFSTDGSEIVLLTDGEDNTISTCFDEVKQSGAIIHTVALGTSAAKELEKLSDMTGGVKTFSTDTTQSNGLIDAFSALSSGNGLITQRSIQLESTGATLSNGEWMNGTIIVDNTVGNDTLFLVTWTEQQPQMFVSDPSGKTYDNFSVDANFKMAYLQIPNTAKDGIWTYSLTSSAQTLTLTVTSRAANPNVPPITVDSKMNKDTNTFPNPMVVYAEVRQGSLPITGATVTALIESADGTTVTLELLDNGAGADAYKNDGVYSRYFTAYKTNGRYSLKVRALQGANTQRSRPQVNGALYIPGWVENGEIKMNPPKPEISEDEIQANMQSFSRTALGGSFIVSNITSGCIADVFPPNQILDLEANIEDDHINLTWTAPGDDYDNGRAQKYIIRMSKDIIKLREDFDNALQVNTTDLIPSDANSKEVFVFKPENFTIENGTTIFLAIKAADKVNLTSPLSNIARASQSIPPSEDSSSPSGVSISTIVLSVVGAVIAMQVSHCVF</sequence>
<reference evidence="20" key="3">
    <citation type="submission" date="2025-09" db="UniProtKB">
        <authorList>
            <consortium name="Ensembl"/>
        </authorList>
    </citation>
    <scope>IDENTIFICATION</scope>
</reference>
<reference evidence="20" key="2">
    <citation type="submission" date="2025-08" db="UniProtKB">
        <authorList>
            <consortium name="Ensembl"/>
        </authorList>
    </citation>
    <scope>IDENTIFICATION</scope>
</reference>
<evidence type="ECO:0000256" key="16">
    <source>
        <dbReference type="ARBA" id="ARBA00023214"/>
    </source>
</evidence>
<evidence type="ECO:0000259" key="19">
    <source>
        <dbReference type="PROSITE" id="PS50234"/>
    </source>
</evidence>
<dbReference type="GO" id="GO:0005886">
    <property type="term" value="C:plasma membrane"/>
    <property type="evidence" value="ECO:0007669"/>
    <property type="project" value="TreeGrafter"/>
</dbReference>
<keyword evidence="21" id="KW-1185">Reference proteome</keyword>
<dbReference type="NCBIfam" id="TIGR00868">
    <property type="entry name" value="hCaCC"/>
    <property type="match status" value="1"/>
</dbReference>
<keyword evidence="9" id="KW-0378">Hydrolase</keyword>
<dbReference type="PROSITE" id="PS50234">
    <property type="entry name" value="VWFA"/>
    <property type="match status" value="1"/>
</dbReference>
<dbReference type="Gene3D" id="3.40.50.410">
    <property type="entry name" value="von Willebrand factor, type A domain"/>
    <property type="match status" value="1"/>
</dbReference>
<evidence type="ECO:0000256" key="3">
    <source>
        <dbReference type="ARBA" id="ARBA00022448"/>
    </source>
</evidence>
<dbReference type="CDD" id="cd00198">
    <property type="entry name" value="vWFA"/>
    <property type="match status" value="1"/>
</dbReference>
<evidence type="ECO:0000313" key="20">
    <source>
        <dbReference type="Ensembl" id="ENSVURP00010025527.1"/>
    </source>
</evidence>
<dbReference type="InterPro" id="IPR004727">
    <property type="entry name" value="CLCA_chordata"/>
</dbReference>
<dbReference type="SUPFAM" id="SSF53300">
    <property type="entry name" value="vWA-like"/>
    <property type="match status" value="1"/>
</dbReference>
<evidence type="ECO:0000256" key="15">
    <source>
        <dbReference type="ARBA" id="ARBA00023180"/>
    </source>
</evidence>
<dbReference type="GO" id="GO:0008237">
    <property type="term" value="F:metallopeptidase activity"/>
    <property type="evidence" value="ECO:0007669"/>
    <property type="project" value="UniProtKB-KW"/>
</dbReference>
<dbReference type="NCBIfam" id="NF041940">
    <property type="entry name" value="choice_anch_X"/>
    <property type="match status" value="1"/>
</dbReference>
<keyword evidence="6" id="KW-0645">Protease</keyword>
<dbReference type="STRING" id="29139.ENSVURP00010025527"/>